<reference evidence="16 17" key="1">
    <citation type="submission" date="2015-12" db="EMBL/GenBank/DDBJ databases">
        <title>Complete genome of Lacimicrobium alkaliphilum KCTC 32984.</title>
        <authorList>
            <person name="Kim S.-G."/>
            <person name="Lee Y.-J."/>
        </authorList>
    </citation>
    <scope>NUCLEOTIDE SEQUENCE [LARGE SCALE GENOMIC DNA]</scope>
    <source>
        <strain evidence="16 17">YelD216</strain>
    </source>
</reference>
<dbReference type="GO" id="GO:0008673">
    <property type="term" value="F:2-dehydro-3-deoxygluconokinase activity"/>
    <property type="evidence" value="ECO:0007669"/>
    <property type="project" value="UniProtKB-EC"/>
</dbReference>
<evidence type="ECO:0000313" key="17">
    <source>
        <dbReference type="Proteomes" id="UP000068447"/>
    </source>
</evidence>
<keyword evidence="2" id="KW-0808">Transferase</keyword>
<dbReference type="FunFam" id="3.40.1190.20:FF:000011">
    <property type="entry name" value="2-dehydro-3-deoxygluconokinase, putative"/>
    <property type="match status" value="1"/>
</dbReference>
<dbReference type="Gene3D" id="3.40.1190.20">
    <property type="match status" value="1"/>
</dbReference>
<comment type="similarity">
    <text evidence="1">Belongs to the carbohydrate kinase PfkB family.</text>
</comment>
<evidence type="ECO:0000256" key="5">
    <source>
        <dbReference type="ARBA" id="ARBA00022840"/>
    </source>
</evidence>
<dbReference type="PANTHER" id="PTHR43085">
    <property type="entry name" value="HEXOKINASE FAMILY MEMBER"/>
    <property type="match status" value="1"/>
</dbReference>
<dbReference type="PANTHER" id="PTHR43085:SF15">
    <property type="entry name" value="2-DEHYDRO-3-DEOXYGLUCONOKINASE"/>
    <property type="match status" value="1"/>
</dbReference>
<dbReference type="GO" id="GO:0006974">
    <property type="term" value="P:DNA damage response"/>
    <property type="evidence" value="ECO:0007669"/>
    <property type="project" value="TreeGrafter"/>
</dbReference>
<organism evidence="16 17">
    <name type="scientific">Lacimicrobium alkaliphilum</name>
    <dbReference type="NCBI Taxonomy" id="1526571"/>
    <lineage>
        <taxon>Bacteria</taxon>
        <taxon>Pseudomonadati</taxon>
        <taxon>Pseudomonadota</taxon>
        <taxon>Gammaproteobacteria</taxon>
        <taxon>Alteromonadales</taxon>
        <taxon>Alteromonadaceae</taxon>
        <taxon>Lacimicrobium</taxon>
    </lineage>
</organism>
<dbReference type="STRING" id="1526571.AT746_02895"/>
<proteinExistence type="inferred from homology"/>
<comment type="function">
    <text evidence="10">Catalyzes the phosphorylation of 2-keto-3-deoxygluconate (KDG) to produce 2-keto-3-deoxy-6-phosphogluconate (KDPG).</text>
</comment>
<evidence type="ECO:0000256" key="7">
    <source>
        <dbReference type="ARBA" id="ARBA00043951"/>
    </source>
</evidence>
<dbReference type="OrthoDB" id="9776822at2"/>
<keyword evidence="5" id="KW-0067">ATP-binding</keyword>
<evidence type="ECO:0000313" key="16">
    <source>
        <dbReference type="EMBL" id="ALS97321.1"/>
    </source>
</evidence>
<dbReference type="Pfam" id="PF00294">
    <property type="entry name" value="PfkB"/>
    <property type="match status" value="1"/>
</dbReference>
<gene>
    <name evidence="16" type="ORF">AT746_02895</name>
</gene>
<dbReference type="InterPro" id="IPR050306">
    <property type="entry name" value="PfkB_Carbo_kinase"/>
</dbReference>
<evidence type="ECO:0000256" key="9">
    <source>
        <dbReference type="ARBA" id="ARBA00050729"/>
    </source>
</evidence>
<feature type="domain" description="Carbohydrate kinase PfkB" evidence="15">
    <location>
        <begin position="6"/>
        <end position="296"/>
    </location>
</feature>
<evidence type="ECO:0000256" key="14">
    <source>
        <dbReference type="ARBA" id="ARBA00080545"/>
    </source>
</evidence>
<keyword evidence="17" id="KW-1185">Reference proteome</keyword>
<dbReference type="Proteomes" id="UP000068447">
    <property type="component" value="Chromosome"/>
</dbReference>
<dbReference type="AlphaFoldDB" id="A0A0U3B1E4"/>
<dbReference type="EC" id="2.7.1.45" evidence="11"/>
<dbReference type="InterPro" id="IPR002173">
    <property type="entry name" value="Carboh/pur_kinase_PfkB_CS"/>
</dbReference>
<accession>A0A0U3B1E4</accession>
<evidence type="ECO:0000256" key="13">
    <source>
        <dbReference type="ARBA" id="ARBA00075711"/>
    </source>
</evidence>
<keyword evidence="6" id="KW-0119">Carbohydrate metabolism</keyword>
<dbReference type="RefSeq" id="WP_062476162.1">
    <property type="nucleotide sequence ID" value="NZ_CP013650.1"/>
</dbReference>
<evidence type="ECO:0000256" key="8">
    <source>
        <dbReference type="ARBA" id="ARBA00044254"/>
    </source>
</evidence>
<evidence type="ECO:0000256" key="12">
    <source>
        <dbReference type="ARBA" id="ARBA00067931"/>
    </source>
</evidence>
<protein>
    <recommendedName>
        <fullName evidence="12">2-dehydro-3-deoxygluconokinase</fullName>
        <ecNumber evidence="11">2.7.1.45</ecNumber>
    </recommendedName>
    <alternativeName>
        <fullName evidence="13">2-keto-3-deoxygluconokinase</fullName>
    </alternativeName>
    <alternativeName>
        <fullName evidence="14">3-deoxy-2-oxo-D-gluconate kinase</fullName>
    </alternativeName>
    <alternativeName>
        <fullName evidence="8">KDG kinase</fullName>
    </alternativeName>
</protein>
<dbReference type="GO" id="GO:0019698">
    <property type="term" value="P:D-galacturonate catabolic process"/>
    <property type="evidence" value="ECO:0007669"/>
    <property type="project" value="TreeGrafter"/>
</dbReference>
<dbReference type="InterPro" id="IPR011611">
    <property type="entry name" value="PfkB_dom"/>
</dbReference>
<name>A0A0U3B1E4_9ALTE</name>
<comment type="pathway">
    <text evidence="7">Carbohydrate acid metabolism; 2-dehydro-3-deoxy-D-gluconate degradation; D-glyceraldehyde 3-phosphate and pyruvate from 2-dehydro-3-deoxy-D-gluconate: step 1/2.</text>
</comment>
<evidence type="ECO:0000256" key="10">
    <source>
        <dbReference type="ARBA" id="ARBA00054997"/>
    </source>
</evidence>
<dbReference type="GO" id="GO:0005524">
    <property type="term" value="F:ATP binding"/>
    <property type="evidence" value="ECO:0007669"/>
    <property type="project" value="UniProtKB-KW"/>
</dbReference>
<dbReference type="GO" id="GO:0042840">
    <property type="term" value="P:D-glucuronate catabolic process"/>
    <property type="evidence" value="ECO:0007669"/>
    <property type="project" value="TreeGrafter"/>
</dbReference>
<dbReference type="EMBL" id="CP013650">
    <property type="protein sequence ID" value="ALS97321.1"/>
    <property type="molecule type" value="Genomic_DNA"/>
</dbReference>
<dbReference type="CDD" id="cd01166">
    <property type="entry name" value="KdgK"/>
    <property type="match status" value="1"/>
</dbReference>
<evidence type="ECO:0000256" key="2">
    <source>
        <dbReference type="ARBA" id="ARBA00022679"/>
    </source>
</evidence>
<dbReference type="KEGG" id="lal:AT746_02895"/>
<dbReference type="InterPro" id="IPR029056">
    <property type="entry name" value="Ribokinase-like"/>
</dbReference>
<keyword evidence="3" id="KW-0547">Nucleotide-binding</keyword>
<evidence type="ECO:0000256" key="4">
    <source>
        <dbReference type="ARBA" id="ARBA00022777"/>
    </source>
</evidence>
<keyword evidence="4" id="KW-0418">Kinase</keyword>
<comment type="catalytic activity">
    <reaction evidence="9">
        <text>2-dehydro-3-deoxy-D-gluconate + ATP = 2-dehydro-3-deoxy-6-phospho-D-gluconate + ADP + H(+)</text>
        <dbReference type="Rhea" id="RHEA:14797"/>
        <dbReference type="ChEBI" id="CHEBI:15378"/>
        <dbReference type="ChEBI" id="CHEBI:30616"/>
        <dbReference type="ChEBI" id="CHEBI:57569"/>
        <dbReference type="ChEBI" id="CHEBI:57990"/>
        <dbReference type="ChEBI" id="CHEBI:456216"/>
        <dbReference type="EC" id="2.7.1.45"/>
    </reaction>
</comment>
<sequence>MSRIIFGEVMVELSQTSEGLYRQGFAGDTYNTAIYLKRLSPEQQVSYLTAVGEDNLSDQLVSRMQQEGLDTRMVYRMQDKTLGLYMISTDSQGERSFSYWRSDSAARSTLALLAQDSGQEQLEDCQSFYFSGISLGILSDADKEGLLMLVAKLRQRGCQIIFDPNYRPRLWRNVEQARAWTDRAYELADLAFPGTDDHLALYGHGNGLDIIRHVQGLGVSEIVLKSGEKGIQVVSPQQHCIVPVFRVENVVDTTAAGDAFNGGYMAARFCGYSPREAAQQGARIAAKVIGFAGAIIDIA</sequence>
<evidence type="ECO:0000256" key="6">
    <source>
        <dbReference type="ARBA" id="ARBA00023277"/>
    </source>
</evidence>
<evidence type="ECO:0000256" key="11">
    <source>
        <dbReference type="ARBA" id="ARBA00066369"/>
    </source>
</evidence>
<evidence type="ECO:0000256" key="1">
    <source>
        <dbReference type="ARBA" id="ARBA00010688"/>
    </source>
</evidence>
<evidence type="ECO:0000256" key="3">
    <source>
        <dbReference type="ARBA" id="ARBA00022741"/>
    </source>
</evidence>
<dbReference type="PROSITE" id="PS00584">
    <property type="entry name" value="PFKB_KINASES_2"/>
    <property type="match status" value="1"/>
</dbReference>
<evidence type="ECO:0000259" key="15">
    <source>
        <dbReference type="Pfam" id="PF00294"/>
    </source>
</evidence>
<dbReference type="GO" id="GO:0005829">
    <property type="term" value="C:cytosol"/>
    <property type="evidence" value="ECO:0007669"/>
    <property type="project" value="TreeGrafter"/>
</dbReference>
<dbReference type="SUPFAM" id="SSF53613">
    <property type="entry name" value="Ribokinase-like"/>
    <property type="match status" value="1"/>
</dbReference>